<evidence type="ECO:0000313" key="2">
    <source>
        <dbReference type="EMBL" id="OGZ42411.1"/>
    </source>
</evidence>
<feature type="transmembrane region" description="Helical" evidence="1">
    <location>
        <begin position="138"/>
        <end position="155"/>
    </location>
</feature>
<keyword evidence="1" id="KW-0472">Membrane</keyword>
<protein>
    <recommendedName>
        <fullName evidence="4">CDP-alcohol phosphatidyltransferase</fullName>
    </recommendedName>
</protein>
<evidence type="ECO:0000313" key="3">
    <source>
        <dbReference type="Proteomes" id="UP000176700"/>
    </source>
</evidence>
<gene>
    <name evidence="2" type="ORF">A2W41_03430</name>
</gene>
<evidence type="ECO:0000256" key="1">
    <source>
        <dbReference type="SAM" id="Phobius"/>
    </source>
</evidence>
<evidence type="ECO:0008006" key="4">
    <source>
        <dbReference type="Google" id="ProtNLM"/>
    </source>
</evidence>
<feature type="transmembrane region" description="Helical" evidence="1">
    <location>
        <begin position="7"/>
        <end position="31"/>
    </location>
</feature>
<reference evidence="2 3" key="1">
    <citation type="journal article" date="2016" name="Nat. Commun.">
        <title>Thousands of microbial genomes shed light on interconnected biogeochemical processes in an aquifer system.</title>
        <authorList>
            <person name="Anantharaman K."/>
            <person name="Brown C.T."/>
            <person name="Hug L.A."/>
            <person name="Sharon I."/>
            <person name="Castelle C.J."/>
            <person name="Probst A.J."/>
            <person name="Thomas B.C."/>
            <person name="Singh A."/>
            <person name="Wilkins M.J."/>
            <person name="Karaoz U."/>
            <person name="Brodie E.L."/>
            <person name="Williams K.H."/>
            <person name="Hubbard S.S."/>
            <person name="Banfield J.F."/>
        </authorList>
    </citation>
    <scope>NUCLEOTIDE SEQUENCE [LARGE SCALE GENOMIC DNA]</scope>
</reference>
<feature type="transmembrane region" description="Helical" evidence="1">
    <location>
        <begin position="105"/>
        <end position="126"/>
    </location>
</feature>
<accession>A0A1G2FXX2</accession>
<keyword evidence="1" id="KW-1133">Transmembrane helix</keyword>
<organism evidence="2 3">
    <name type="scientific">Candidatus Ryanbacteria bacterium RIFCSPHIGHO2_01_45_13</name>
    <dbReference type="NCBI Taxonomy" id="1802112"/>
    <lineage>
        <taxon>Bacteria</taxon>
        <taxon>Candidatus Ryaniibacteriota</taxon>
    </lineage>
</organism>
<dbReference type="Proteomes" id="UP000176700">
    <property type="component" value="Unassembled WGS sequence"/>
</dbReference>
<dbReference type="AlphaFoldDB" id="A0A1G2FXX2"/>
<sequence length="178" mass="21644">MASIIVIIIRILVPFTILRWALLGGILAMLADAADVMIMEKFGWGYFGNNAYHAFDKFFDTYYLFFEFLVARRWTNVLARRTGMILFTWRFAGFTLFEITKIRPLFFLAPNIFEHFYLFWTSMLRFFPQFQLKNKKKLFIILLILGVPKIAQEYVMHYRYQDMTWAFIRDHFFWWLYV</sequence>
<comment type="caution">
    <text evidence="2">The sequence shown here is derived from an EMBL/GenBank/DDBJ whole genome shotgun (WGS) entry which is preliminary data.</text>
</comment>
<keyword evidence="1" id="KW-0812">Transmembrane</keyword>
<dbReference type="EMBL" id="MHNI01000018">
    <property type="protein sequence ID" value="OGZ42411.1"/>
    <property type="molecule type" value="Genomic_DNA"/>
</dbReference>
<name>A0A1G2FXX2_9BACT</name>
<proteinExistence type="predicted"/>